<sequence>MDSLPYLDQLIERFRAFPGVGEKSARRMAFFLLQQPTPWVESLAEILRGAREHIHPCPICGALTDRDPCPLCSDPGRRSELLCVVETPEDCIALEQSGVFRGRYHVLGGRVSPLEGEQIPPERLDALRQRIQDGGIGEVILAMNPRVEGDLTAFTVQESLAGLPVKLSRLACGLPVGGSIGFADRVTLHVAMEARQPFSSEEI</sequence>
<gene>
    <name evidence="7" type="primary">recR</name>
    <name evidence="9" type="ORF">Apau_1361</name>
</gene>
<dbReference type="InterPro" id="IPR023627">
    <property type="entry name" value="Rcmb_RecR"/>
</dbReference>
<dbReference type="NCBIfam" id="TIGR00615">
    <property type="entry name" value="recR"/>
    <property type="match status" value="1"/>
</dbReference>
<dbReference type="Pfam" id="PF02132">
    <property type="entry name" value="RecR_ZnF"/>
    <property type="match status" value="1"/>
</dbReference>
<dbReference type="Proteomes" id="UP000005096">
    <property type="component" value="Chromosome"/>
</dbReference>
<keyword evidence="6 7" id="KW-0234">DNA repair</keyword>
<keyword evidence="4 7" id="KW-0862">Zinc</keyword>
<evidence type="ECO:0000313" key="10">
    <source>
        <dbReference type="Proteomes" id="UP000005096"/>
    </source>
</evidence>
<keyword evidence="10" id="KW-1185">Reference proteome</keyword>
<dbReference type="CDD" id="cd01025">
    <property type="entry name" value="TOPRIM_recR"/>
    <property type="match status" value="1"/>
</dbReference>
<dbReference type="Pfam" id="PF21176">
    <property type="entry name" value="RecR_HhH"/>
    <property type="match status" value="1"/>
</dbReference>
<evidence type="ECO:0000256" key="3">
    <source>
        <dbReference type="ARBA" id="ARBA00022771"/>
    </source>
</evidence>
<dbReference type="Pfam" id="PF13662">
    <property type="entry name" value="Toprim_4"/>
    <property type="match status" value="1"/>
</dbReference>
<dbReference type="Gene3D" id="6.10.250.240">
    <property type="match status" value="1"/>
</dbReference>
<evidence type="ECO:0000256" key="4">
    <source>
        <dbReference type="ARBA" id="ARBA00022833"/>
    </source>
</evidence>
<dbReference type="InterPro" id="IPR015967">
    <property type="entry name" value="Rcmb_RecR_Znf"/>
</dbReference>
<comment type="similarity">
    <text evidence="7">Belongs to the RecR family.</text>
</comment>
<accession>E3CZJ8</accession>
<keyword evidence="1 7" id="KW-0479">Metal-binding</keyword>
<keyword evidence="5 7" id="KW-0233">DNA recombination</keyword>
<comment type="function">
    <text evidence="7">May play a role in DNA repair. It seems to be involved in an RecBC-independent recombinational process of DNA repair. It may act with RecF and RecO.</text>
</comment>
<name>E3CZJ8_9BACT</name>
<reference evidence="9 10" key="1">
    <citation type="journal article" date="2010" name="Stand. Genomic Sci.">
        <title>Non-contiguous finished genome sequence of Aminomonas paucivorans type strain (GLU-3).</title>
        <authorList>
            <person name="Pitluck S."/>
            <person name="Yasawong M."/>
            <person name="Held B."/>
            <person name="Lapidus A."/>
            <person name="Nolan M."/>
            <person name="Copeland A."/>
            <person name="Lucas S."/>
            <person name="Del Rio T.G."/>
            <person name="Tice H."/>
            <person name="Cheng J.F."/>
            <person name="Chertkov O."/>
            <person name="Goodwin L."/>
            <person name="Tapia R."/>
            <person name="Han C."/>
            <person name="Liolios K."/>
            <person name="Ivanova N."/>
            <person name="Mavromatis K."/>
            <person name="Ovchinnikova G."/>
            <person name="Pati A."/>
            <person name="Chen A."/>
            <person name="Palaniappan K."/>
            <person name="Land M."/>
            <person name="Hauser L."/>
            <person name="Chang Y.J."/>
            <person name="Jeffries C.D."/>
            <person name="Pukall R."/>
            <person name="Spring S."/>
            <person name="Rohde M."/>
            <person name="Sikorski J."/>
            <person name="Goker M."/>
            <person name="Woyke T."/>
            <person name="Bristow J."/>
            <person name="Eisen J.A."/>
            <person name="Markowitz V."/>
            <person name="Hugenholtz P."/>
            <person name="Kyrpides N.C."/>
            <person name="Klenk H.P."/>
        </authorList>
    </citation>
    <scope>NUCLEOTIDE SEQUENCE [LARGE SCALE GENOMIC DNA]</scope>
    <source>
        <strain evidence="9 10">DSM 12260</strain>
    </source>
</reference>
<dbReference type="Gene3D" id="1.10.8.420">
    <property type="entry name" value="RecR Domain 1"/>
    <property type="match status" value="1"/>
</dbReference>
<dbReference type="GO" id="GO:0006281">
    <property type="term" value="P:DNA repair"/>
    <property type="evidence" value="ECO:0007669"/>
    <property type="project" value="UniProtKB-UniRule"/>
</dbReference>
<dbReference type="Gene3D" id="3.40.1360.10">
    <property type="match status" value="1"/>
</dbReference>
<proteinExistence type="inferred from homology"/>
<dbReference type="HAMAP" id="MF_00017">
    <property type="entry name" value="RecR"/>
    <property type="match status" value="1"/>
</dbReference>
<dbReference type="PANTHER" id="PTHR30446">
    <property type="entry name" value="RECOMBINATION PROTEIN RECR"/>
    <property type="match status" value="1"/>
</dbReference>
<dbReference type="STRING" id="584708.Apau_1361"/>
<keyword evidence="3 7" id="KW-0863">Zinc-finger</keyword>
<evidence type="ECO:0000256" key="1">
    <source>
        <dbReference type="ARBA" id="ARBA00022723"/>
    </source>
</evidence>
<feature type="zinc finger region" description="C4-type" evidence="7">
    <location>
        <begin position="57"/>
        <end position="72"/>
    </location>
</feature>
<dbReference type="InterPro" id="IPR006171">
    <property type="entry name" value="TOPRIM_dom"/>
</dbReference>
<evidence type="ECO:0000259" key="8">
    <source>
        <dbReference type="PROSITE" id="PS50880"/>
    </source>
</evidence>
<dbReference type="AlphaFoldDB" id="E3CZJ8"/>
<keyword evidence="2 7" id="KW-0227">DNA damage</keyword>
<dbReference type="InterPro" id="IPR000093">
    <property type="entry name" value="DNA_Rcmb_RecR"/>
</dbReference>
<dbReference type="GO" id="GO:0003677">
    <property type="term" value="F:DNA binding"/>
    <property type="evidence" value="ECO:0007669"/>
    <property type="project" value="UniProtKB-UniRule"/>
</dbReference>
<dbReference type="OrthoDB" id="9802672at2"/>
<dbReference type="Gene3D" id="3.30.60.80">
    <property type="match status" value="1"/>
</dbReference>
<evidence type="ECO:0000313" key="9">
    <source>
        <dbReference type="EMBL" id="EFQ23782.1"/>
    </source>
</evidence>
<evidence type="ECO:0000256" key="2">
    <source>
        <dbReference type="ARBA" id="ARBA00022763"/>
    </source>
</evidence>
<dbReference type="SUPFAM" id="SSF111304">
    <property type="entry name" value="Recombination protein RecR"/>
    <property type="match status" value="1"/>
</dbReference>
<dbReference type="EMBL" id="CM001022">
    <property type="protein sequence ID" value="EFQ23782.1"/>
    <property type="molecule type" value="Genomic_DNA"/>
</dbReference>
<evidence type="ECO:0000256" key="6">
    <source>
        <dbReference type="ARBA" id="ARBA00023204"/>
    </source>
</evidence>
<dbReference type="PANTHER" id="PTHR30446:SF0">
    <property type="entry name" value="RECOMBINATION PROTEIN RECR"/>
    <property type="match status" value="1"/>
</dbReference>
<dbReference type="eggNOG" id="COG0353">
    <property type="taxonomic scope" value="Bacteria"/>
</dbReference>
<dbReference type="HOGENOM" id="CLU_060739_1_0_0"/>
<feature type="domain" description="Toprim" evidence="8">
    <location>
        <begin position="80"/>
        <end position="175"/>
    </location>
</feature>
<dbReference type="PaxDb" id="584708-Apau_1361"/>
<protein>
    <recommendedName>
        <fullName evidence="7">Recombination protein RecR</fullName>
    </recommendedName>
</protein>
<dbReference type="RefSeq" id="WP_006300986.1">
    <property type="nucleotide sequence ID" value="NZ_CM001022.1"/>
</dbReference>
<dbReference type="Pfam" id="PF21175">
    <property type="entry name" value="RecR_C"/>
    <property type="match status" value="1"/>
</dbReference>
<organism evidence="9 10">
    <name type="scientific">Aminomonas paucivorans DSM 12260</name>
    <dbReference type="NCBI Taxonomy" id="584708"/>
    <lineage>
        <taxon>Bacteria</taxon>
        <taxon>Thermotogati</taxon>
        <taxon>Synergistota</taxon>
        <taxon>Synergistia</taxon>
        <taxon>Synergistales</taxon>
        <taxon>Synergistaceae</taxon>
        <taxon>Aminomonas</taxon>
    </lineage>
</organism>
<dbReference type="PROSITE" id="PS50880">
    <property type="entry name" value="TOPRIM"/>
    <property type="match status" value="1"/>
</dbReference>
<dbReference type="SMART" id="SM00493">
    <property type="entry name" value="TOPRIM"/>
    <property type="match status" value="1"/>
</dbReference>
<evidence type="ECO:0000256" key="7">
    <source>
        <dbReference type="HAMAP-Rule" id="MF_00017"/>
    </source>
</evidence>
<dbReference type="GO" id="GO:0006310">
    <property type="term" value="P:DNA recombination"/>
    <property type="evidence" value="ECO:0007669"/>
    <property type="project" value="UniProtKB-UniRule"/>
</dbReference>
<evidence type="ECO:0000256" key="5">
    <source>
        <dbReference type="ARBA" id="ARBA00023172"/>
    </source>
</evidence>
<dbReference type="InterPro" id="IPR034137">
    <property type="entry name" value="TOPRIM_RecR"/>
</dbReference>
<dbReference type="GO" id="GO:0008270">
    <property type="term" value="F:zinc ion binding"/>
    <property type="evidence" value="ECO:0007669"/>
    <property type="project" value="UniProtKB-KW"/>
</dbReference>